<evidence type="ECO:0000256" key="3">
    <source>
        <dbReference type="ARBA" id="ARBA00012958"/>
    </source>
</evidence>
<keyword evidence="16" id="KW-1185">Reference proteome</keyword>
<evidence type="ECO:0000256" key="13">
    <source>
        <dbReference type="PIRNR" id="PIRNR017288"/>
    </source>
</evidence>
<keyword evidence="6" id="KW-0547">Nucleotide-binding</keyword>
<comment type="similarity">
    <text evidence="2 13">Belongs to the GHMP kinase family. Mevalonate kinase subfamily.</text>
</comment>
<dbReference type="InterPro" id="IPR020568">
    <property type="entry name" value="Ribosomal_Su5_D2-typ_SF"/>
</dbReference>
<evidence type="ECO:0000313" key="16">
    <source>
        <dbReference type="Proteomes" id="UP000807353"/>
    </source>
</evidence>
<dbReference type="GO" id="GO:0004631">
    <property type="term" value="F:phosphomevalonate kinase activity"/>
    <property type="evidence" value="ECO:0007669"/>
    <property type="project" value="UniProtKB-UniRule"/>
</dbReference>
<keyword evidence="8" id="KW-0067">ATP-binding</keyword>
<dbReference type="OrthoDB" id="10262935at2759"/>
<dbReference type="Pfam" id="PF00288">
    <property type="entry name" value="GHMP_kinases_N"/>
    <property type="match status" value="1"/>
</dbReference>
<evidence type="ECO:0000259" key="14">
    <source>
        <dbReference type="Pfam" id="PF00288"/>
    </source>
</evidence>
<comment type="pathway">
    <text evidence="1 13">Isoprenoid biosynthesis; isopentenyl diphosphate biosynthesis via mevalonate pathway; isopentenyl diphosphate from (R)-mevalonate: step 2/3.</text>
</comment>
<keyword evidence="4 13" id="KW-0444">Lipid biosynthesis</keyword>
<dbReference type="SUPFAM" id="SSF54211">
    <property type="entry name" value="Ribosomal protein S5 domain 2-like"/>
    <property type="match status" value="1"/>
</dbReference>
<keyword evidence="10 13" id="KW-0443">Lipid metabolism</keyword>
<dbReference type="Gene3D" id="3.30.230.10">
    <property type="match status" value="1"/>
</dbReference>
<dbReference type="EMBL" id="MU150294">
    <property type="protein sequence ID" value="KAF9460694.1"/>
    <property type="molecule type" value="Genomic_DNA"/>
</dbReference>
<evidence type="ECO:0000256" key="12">
    <source>
        <dbReference type="ARBA" id="ARBA00029326"/>
    </source>
</evidence>
<dbReference type="GO" id="GO:0005777">
    <property type="term" value="C:peroxisome"/>
    <property type="evidence" value="ECO:0007669"/>
    <property type="project" value="TreeGrafter"/>
</dbReference>
<evidence type="ECO:0000256" key="5">
    <source>
        <dbReference type="ARBA" id="ARBA00022679"/>
    </source>
</evidence>
<evidence type="ECO:0000256" key="7">
    <source>
        <dbReference type="ARBA" id="ARBA00022777"/>
    </source>
</evidence>
<comment type="caution">
    <text evidence="15">The sequence shown here is derived from an EMBL/GenBank/DDBJ whole genome shotgun (WGS) entry which is preliminary data.</text>
</comment>
<dbReference type="EC" id="2.7.4.2" evidence="3 13"/>
<dbReference type="InterPro" id="IPR006204">
    <property type="entry name" value="GHMP_kinase_N_dom"/>
</dbReference>
<proteinExistence type="inferred from homology"/>
<evidence type="ECO:0000256" key="9">
    <source>
        <dbReference type="ARBA" id="ARBA00022955"/>
    </source>
</evidence>
<dbReference type="GO" id="GO:0005524">
    <property type="term" value="F:ATP binding"/>
    <property type="evidence" value="ECO:0007669"/>
    <property type="project" value="UniProtKB-UniRule"/>
</dbReference>
<evidence type="ECO:0000313" key="15">
    <source>
        <dbReference type="EMBL" id="KAF9460694.1"/>
    </source>
</evidence>
<sequence>MSSPPTVVSSPGKVLITGGYLVLDPKYPGTVISTSSRFYTVVREAGPNDTNHIRVRSPQFLDATWEYIVTTEPDIAVKEDPANHSKNKFVQLALQNTIALSAEVVGPLAIQDALEKGLHITIVGDNDFYSQREKLASLKLPRTLDSLSQITPFTTTGVNLSQVHKTGLGSSAALITSLVSALLLHFSAIPTSSFEEDKSDGRRLAHNLAQYVHCLAQGKVGSGFDVSAAVFGSHLYTRFDPEVIHTLMNDDGPLLPVLSHTNETWGYRVEPFKLPPFTRIMLADIDAGSDTPSLVGKVLKWRSDNSEEASILWDSLNQLNQALARALSTLSTLYEKDPENYTTAVKYISSLQSIQWEANPAQPEGEIPIVSEFYEAHRLSQAIRAKMREMGKLSGVPIEPDEQTKLLNSCVSLAGVIGGGVPGAGGYDAIWLLVCDPVDASPDKHPIERVERVWSEYKDLNVSPLSVVESLSGGARIEVLEKITGLSAVVQ</sequence>
<evidence type="ECO:0000256" key="10">
    <source>
        <dbReference type="ARBA" id="ARBA00023098"/>
    </source>
</evidence>
<comment type="catalytic activity">
    <reaction evidence="12">
        <text>(R)-5-phosphomevalonate + ATP = (R)-5-diphosphomevalonate + ADP</text>
        <dbReference type="Rhea" id="RHEA:16341"/>
        <dbReference type="ChEBI" id="CHEBI:30616"/>
        <dbReference type="ChEBI" id="CHEBI:57557"/>
        <dbReference type="ChEBI" id="CHEBI:58146"/>
        <dbReference type="ChEBI" id="CHEBI:456216"/>
        <dbReference type="EC" id="2.7.4.2"/>
    </reaction>
    <physiologicalReaction direction="left-to-right" evidence="12">
        <dbReference type="Rhea" id="RHEA:16342"/>
    </physiologicalReaction>
</comment>
<evidence type="ECO:0000256" key="6">
    <source>
        <dbReference type="ARBA" id="ARBA00022741"/>
    </source>
</evidence>
<protein>
    <recommendedName>
        <fullName evidence="3 13">Phosphomevalonate kinase</fullName>
        <ecNumber evidence="3 13">2.7.4.2</ecNumber>
    </recommendedName>
</protein>
<dbReference type="AlphaFoldDB" id="A0A9P5Y1R1"/>
<evidence type="ECO:0000256" key="1">
    <source>
        <dbReference type="ARBA" id="ARBA00005017"/>
    </source>
</evidence>
<reference evidence="15" key="1">
    <citation type="submission" date="2020-11" db="EMBL/GenBank/DDBJ databases">
        <authorList>
            <consortium name="DOE Joint Genome Institute"/>
            <person name="Ahrendt S."/>
            <person name="Riley R."/>
            <person name="Andreopoulos W."/>
            <person name="Labutti K."/>
            <person name="Pangilinan J."/>
            <person name="Ruiz-Duenas F.J."/>
            <person name="Barrasa J.M."/>
            <person name="Sanchez-Garcia M."/>
            <person name="Camarero S."/>
            <person name="Miyauchi S."/>
            <person name="Serrano A."/>
            <person name="Linde D."/>
            <person name="Babiker R."/>
            <person name="Drula E."/>
            <person name="Ayuso-Fernandez I."/>
            <person name="Pacheco R."/>
            <person name="Padilla G."/>
            <person name="Ferreira P."/>
            <person name="Barriuso J."/>
            <person name="Kellner H."/>
            <person name="Castanera R."/>
            <person name="Alfaro M."/>
            <person name="Ramirez L."/>
            <person name="Pisabarro A.G."/>
            <person name="Kuo A."/>
            <person name="Tritt A."/>
            <person name="Lipzen A."/>
            <person name="He G."/>
            <person name="Yan M."/>
            <person name="Ng V."/>
            <person name="Cullen D."/>
            <person name="Martin F."/>
            <person name="Rosso M.-N."/>
            <person name="Henrissat B."/>
            <person name="Hibbett D."/>
            <person name="Martinez A.T."/>
            <person name="Grigoriev I.V."/>
        </authorList>
    </citation>
    <scope>NUCLEOTIDE SEQUENCE</scope>
    <source>
        <strain evidence="15">CBS 247.69</strain>
    </source>
</reference>
<keyword evidence="5 13" id="KW-0808">Transferase</keyword>
<dbReference type="PANTHER" id="PTHR31814">
    <property type="match status" value="1"/>
</dbReference>
<dbReference type="GO" id="GO:0006696">
    <property type="term" value="P:ergosterol biosynthetic process"/>
    <property type="evidence" value="ECO:0007669"/>
    <property type="project" value="TreeGrafter"/>
</dbReference>
<keyword evidence="9 13" id="KW-0752">Steroid biosynthesis</keyword>
<dbReference type="InterPro" id="IPR016005">
    <property type="entry name" value="Erg8"/>
</dbReference>
<dbReference type="InterPro" id="IPR035102">
    <property type="entry name" value="Phosphomevalonate_kinase"/>
</dbReference>
<evidence type="ECO:0000256" key="11">
    <source>
        <dbReference type="ARBA" id="ARBA00023221"/>
    </source>
</evidence>
<keyword evidence="11 13" id="KW-0753">Steroid metabolism</keyword>
<dbReference type="GO" id="GO:0010142">
    <property type="term" value="P:farnesyl diphosphate biosynthetic process, mevalonate pathway"/>
    <property type="evidence" value="ECO:0007669"/>
    <property type="project" value="TreeGrafter"/>
</dbReference>
<dbReference type="InterPro" id="IPR014721">
    <property type="entry name" value="Ribsml_uS5_D2-typ_fold_subgr"/>
</dbReference>
<name>A0A9P5Y1R1_9AGAR</name>
<accession>A0A9P5Y1R1</accession>
<evidence type="ECO:0000256" key="2">
    <source>
        <dbReference type="ARBA" id="ARBA00006495"/>
    </source>
</evidence>
<dbReference type="GO" id="GO:0019287">
    <property type="term" value="P:isopentenyl diphosphate biosynthetic process, mevalonate pathway"/>
    <property type="evidence" value="ECO:0007669"/>
    <property type="project" value="UniProtKB-UniRule"/>
</dbReference>
<dbReference type="PANTHER" id="PTHR31814:SF2">
    <property type="entry name" value="PHOSPHOMEVALONATE KINASE"/>
    <property type="match status" value="1"/>
</dbReference>
<keyword evidence="7 13" id="KW-0418">Kinase</keyword>
<dbReference type="PIRSF" id="PIRSF017288">
    <property type="entry name" value="PMK_GHMP_euk"/>
    <property type="match status" value="1"/>
</dbReference>
<evidence type="ECO:0000256" key="4">
    <source>
        <dbReference type="ARBA" id="ARBA00022516"/>
    </source>
</evidence>
<gene>
    <name evidence="15" type="ORF">BDZ94DRAFT_1283796</name>
</gene>
<evidence type="ECO:0000256" key="8">
    <source>
        <dbReference type="ARBA" id="ARBA00022840"/>
    </source>
</evidence>
<feature type="domain" description="GHMP kinase N-terminal" evidence="14">
    <location>
        <begin position="165"/>
        <end position="232"/>
    </location>
</feature>
<dbReference type="Proteomes" id="UP000807353">
    <property type="component" value="Unassembled WGS sequence"/>
</dbReference>
<organism evidence="15 16">
    <name type="scientific">Collybia nuda</name>
    <dbReference type="NCBI Taxonomy" id="64659"/>
    <lineage>
        <taxon>Eukaryota</taxon>
        <taxon>Fungi</taxon>
        <taxon>Dikarya</taxon>
        <taxon>Basidiomycota</taxon>
        <taxon>Agaricomycotina</taxon>
        <taxon>Agaricomycetes</taxon>
        <taxon>Agaricomycetidae</taxon>
        <taxon>Agaricales</taxon>
        <taxon>Tricholomatineae</taxon>
        <taxon>Clitocybaceae</taxon>
        <taxon>Collybia</taxon>
    </lineage>
</organism>